<evidence type="ECO:0000256" key="3">
    <source>
        <dbReference type="SAM" id="MobiDB-lite"/>
    </source>
</evidence>
<dbReference type="InterPro" id="IPR000994">
    <property type="entry name" value="Pept_M24"/>
</dbReference>
<dbReference type="PANTHER" id="PTHR46112:SF8">
    <property type="entry name" value="CYTOPLASMIC PEPTIDASE PEPQ-RELATED"/>
    <property type="match status" value="1"/>
</dbReference>
<keyword evidence="1" id="KW-0479">Metal-binding</keyword>
<dbReference type="SUPFAM" id="SSF53092">
    <property type="entry name" value="Creatinase/prolidase N-terminal domain"/>
    <property type="match status" value="1"/>
</dbReference>
<dbReference type="Proteomes" id="UP000247591">
    <property type="component" value="Unassembled WGS sequence"/>
</dbReference>
<dbReference type="Gene3D" id="3.40.350.10">
    <property type="entry name" value="Creatinase/prolidase N-terminal domain"/>
    <property type="match status" value="1"/>
</dbReference>
<dbReference type="Gene3D" id="3.90.230.10">
    <property type="entry name" value="Creatinase/methionine aminopeptidase superfamily"/>
    <property type="match status" value="1"/>
</dbReference>
<dbReference type="InterPro" id="IPR000587">
    <property type="entry name" value="Creatinase_N"/>
</dbReference>
<dbReference type="OrthoDB" id="9806388at2"/>
<keyword evidence="2" id="KW-0378">Hydrolase</keyword>
<reference evidence="6 7" key="1">
    <citation type="submission" date="2018-06" db="EMBL/GenBank/DDBJ databases">
        <title>Genomic Encyclopedia of Type Strains, Phase IV (KMG-IV): sequencing the most valuable type-strain genomes for metagenomic binning, comparative biology and taxonomic classification.</title>
        <authorList>
            <person name="Goeker M."/>
        </authorList>
    </citation>
    <scope>NUCLEOTIDE SEQUENCE [LARGE SCALE GENOMIC DNA]</scope>
    <source>
        <strain evidence="6 7">DSM 45521</strain>
    </source>
</reference>
<dbReference type="PRINTS" id="PR00599">
    <property type="entry name" value="MAPEPTIDASE"/>
</dbReference>
<keyword evidence="6" id="KW-0645">Protease</keyword>
<dbReference type="RefSeq" id="WP_110467733.1">
    <property type="nucleotide sequence ID" value="NZ_QJSP01000001.1"/>
</dbReference>
<feature type="compositionally biased region" description="Polar residues" evidence="3">
    <location>
        <begin position="1"/>
        <end position="11"/>
    </location>
</feature>
<evidence type="ECO:0000313" key="7">
    <source>
        <dbReference type="Proteomes" id="UP000247591"/>
    </source>
</evidence>
<dbReference type="Pfam" id="PF00557">
    <property type="entry name" value="Peptidase_M24"/>
    <property type="match status" value="1"/>
</dbReference>
<evidence type="ECO:0000259" key="5">
    <source>
        <dbReference type="Pfam" id="PF01321"/>
    </source>
</evidence>
<accession>A0A318RUS4</accession>
<dbReference type="InterPro" id="IPR050659">
    <property type="entry name" value="Peptidase_M24B"/>
</dbReference>
<evidence type="ECO:0000256" key="2">
    <source>
        <dbReference type="ARBA" id="ARBA00022801"/>
    </source>
</evidence>
<dbReference type="GO" id="GO:0046872">
    <property type="term" value="F:metal ion binding"/>
    <property type="evidence" value="ECO:0007669"/>
    <property type="project" value="UniProtKB-KW"/>
</dbReference>
<dbReference type="Pfam" id="PF01321">
    <property type="entry name" value="Creatinase_N"/>
    <property type="match status" value="1"/>
</dbReference>
<dbReference type="InterPro" id="IPR029149">
    <property type="entry name" value="Creatin/AminoP/Spt16_N"/>
</dbReference>
<feature type="domain" description="Peptidase M24" evidence="4">
    <location>
        <begin position="161"/>
        <end position="365"/>
    </location>
</feature>
<dbReference type="PANTHER" id="PTHR46112">
    <property type="entry name" value="AMINOPEPTIDASE"/>
    <property type="match status" value="1"/>
</dbReference>
<name>A0A318RUS4_WILLI</name>
<evidence type="ECO:0000313" key="6">
    <source>
        <dbReference type="EMBL" id="PYE21045.1"/>
    </source>
</evidence>
<keyword evidence="6" id="KW-0031">Aminopeptidase</keyword>
<dbReference type="InterPro" id="IPR036005">
    <property type="entry name" value="Creatinase/aminopeptidase-like"/>
</dbReference>
<dbReference type="InterPro" id="IPR001131">
    <property type="entry name" value="Peptidase_M24B_aminopep-P_CS"/>
</dbReference>
<feature type="domain" description="Creatinase N-terminal" evidence="5">
    <location>
        <begin position="29"/>
        <end position="154"/>
    </location>
</feature>
<keyword evidence="7" id="KW-1185">Reference proteome</keyword>
<dbReference type="InterPro" id="IPR001714">
    <property type="entry name" value="Pept_M24_MAP"/>
</dbReference>
<dbReference type="PROSITE" id="PS00491">
    <property type="entry name" value="PROLINE_PEPTIDASE"/>
    <property type="match status" value="1"/>
</dbReference>
<dbReference type="GO" id="GO:0004177">
    <property type="term" value="F:aminopeptidase activity"/>
    <property type="evidence" value="ECO:0007669"/>
    <property type="project" value="UniProtKB-KW"/>
</dbReference>
<dbReference type="EMBL" id="QJSP01000001">
    <property type="protein sequence ID" value="PYE21045.1"/>
    <property type="molecule type" value="Genomic_DNA"/>
</dbReference>
<evidence type="ECO:0000256" key="1">
    <source>
        <dbReference type="ARBA" id="ARBA00022723"/>
    </source>
</evidence>
<dbReference type="SUPFAM" id="SSF55920">
    <property type="entry name" value="Creatinase/aminopeptidase"/>
    <property type="match status" value="1"/>
</dbReference>
<evidence type="ECO:0000259" key="4">
    <source>
        <dbReference type="Pfam" id="PF00557"/>
    </source>
</evidence>
<gene>
    <name evidence="6" type="ORF">DFR67_101439</name>
</gene>
<organism evidence="6 7">
    <name type="scientific">Williamsia limnetica</name>
    <dbReference type="NCBI Taxonomy" id="882452"/>
    <lineage>
        <taxon>Bacteria</taxon>
        <taxon>Bacillati</taxon>
        <taxon>Actinomycetota</taxon>
        <taxon>Actinomycetes</taxon>
        <taxon>Mycobacteriales</taxon>
        <taxon>Nocardiaceae</taxon>
        <taxon>Williamsia</taxon>
    </lineage>
</organism>
<dbReference type="GO" id="GO:0008235">
    <property type="term" value="F:metalloexopeptidase activity"/>
    <property type="evidence" value="ECO:0007669"/>
    <property type="project" value="UniProtKB-ARBA"/>
</dbReference>
<sequence>MSATSQTSQQPAAVARVAPDLGPTAQSARRDLLRSHLEAAGVDAMLVTDLINLRYLTGFTGSNGALVITAAGDDRISTDGRYLTQVSEQAPDLTPIIARDCPRALIEHLTGSGARIGFEQHVVTVATHQRLIPLLTGAETLVGVSPLVEELRIVKDEHEVEQIRTACQAADLALADIIADGLLVPGRTERQVARALEWAMFERGAEAISFETIVATGANSAIPHHRPTDAELSSGDLLKIDFGAVVEGYHSDMTRTYVLETVQPWQRDIYEVVAAAQLAGREALEPGVEAVGVDAAARSIIDEAGFGEYYVHGLGHGVGLQIHEAPSIGALSTGTLPCGAAVTVEPGVYLPGRGGVRIEDTLVVRDGEPELLTTTDKTFTVI</sequence>
<proteinExistence type="predicted"/>
<dbReference type="CDD" id="cd01092">
    <property type="entry name" value="APP-like"/>
    <property type="match status" value="1"/>
</dbReference>
<protein>
    <submittedName>
        <fullName evidence="6">Xaa-Pro aminopeptidase</fullName>
    </submittedName>
</protein>
<dbReference type="AlphaFoldDB" id="A0A318RUS4"/>
<comment type="caution">
    <text evidence="6">The sequence shown here is derived from an EMBL/GenBank/DDBJ whole genome shotgun (WGS) entry which is preliminary data.</text>
</comment>
<feature type="region of interest" description="Disordered" evidence="3">
    <location>
        <begin position="1"/>
        <end position="21"/>
    </location>
</feature>